<feature type="region of interest" description="Disordered" evidence="1">
    <location>
        <begin position="62"/>
        <end position="86"/>
    </location>
</feature>
<dbReference type="InterPro" id="IPR018713">
    <property type="entry name" value="MPAB/Lcp_cat_dom"/>
</dbReference>
<evidence type="ECO:0000256" key="2">
    <source>
        <dbReference type="SAM" id="Phobius"/>
    </source>
</evidence>
<protein>
    <recommendedName>
        <fullName evidence="3">ER-bound oxygenase mpaB/mpaB'/Rubber oxygenase catalytic domain-containing protein</fullName>
    </recommendedName>
</protein>
<evidence type="ECO:0000259" key="3">
    <source>
        <dbReference type="Pfam" id="PF09995"/>
    </source>
</evidence>
<sequence>MPDYVQAVPNCLAWLFRESGPEWREIWDYQFKWTANHRTAEEMRPMIYTYDKLGEAALNRLDEISPPERTGEKGDTPPPDAEKKAPRDLYALVRDNADTDEVLGQLWKEVTTVPEWVDWAQIERGQHVFLRYAGPAIFALAFQSLVGGMGSRRVVETLARTGGFGVNVTRRRLLETFQHVLQVTSSLPAVQPHGDGFASTVRVRLLHAAVRRRILALAAQKSEYYSAVPNCLAWLFRESGPEWREIWDYQFKWTANHRTAEEMRPMIYTYDKLGEAALNRLDEISPPERTGEKGDTPPPDAEKKAPRDLYALVRDNADTDEVLGQLWKEVTTVPEWVDWAQIERGQHVFLRYAGPAIFALAFQSLVGGMGSRRVVETLARTGGFGVNVTRRRLLETFQHVLQVTSSLPAIQPHGDGFASTIRVRLLHAAVRRRILALAAQKPEYYSVEANGIPINDLDSAGTIATFSATLLWIGLPRQGIFLSAREKADYIALWRWVGHVIGAPTDPFATPAAARATMESLLLSELHPSATSATLANNVLTGMADQPPGHVSRPFLAAETYWLNGPRLAEALRVERPRGWLRRCYFSVLVLGQCLFFAAMSYSHKWVPRWDAARRERLRRTLYDLTVRRGELGALGAETAFEFQYVPVLDTMATEVGTLDEAMRRGRELGVGSHERRSLWTLSVAGVVVGCGSWAGWLCLRGGVRALMGLMR</sequence>
<dbReference type="InterPro" id="IPR037473">
    <property type="entry name" value="Lcp-like"/>
</dbReference>
<evidence type="ECO:0000313" key="4">
    <source>
        <dbReference type="EMBL" id="CRK24703.1"/>
    </source>
</evidence>
<feature type="compositionally biased region" description="Basic and acidic residues" evidence="1">
    <location>
        <begin position="69"/>
        <end position="86"/>
    </location>
</feature>
<organism evidence="4 5">
    <name type="scientific">Verticillium longisporum</name>
    <name type="common">Verticillium dahliae var. longisporum</name>
    <dbReference type="NCBI Taxonomy" id="100787"/>
    <lineage>
        <taxon>Eukaryota</taxon>
        <taxon>Fungi</taxon>
        <taxon>Dikarya</taxon>
        <taxon>Ascomycota</taxon>
        <taxon>Pezizomycotina</taxon>
        <taxon>Sordariomycetes</taxon>
        <taxon>Hypocreomycetidae</taxon>
        <taxon>Glomerellales</taxon>
        <taxon>Plectosphaerellaceae</taxon>
        <taxon>Verticillium</taxon>
    </lineage>
</organism>
<dbReference type="EMBL" id="CVQH01017779">
    <property type="protein sequence ID" value="CRK24703.1"/>
    <property type="molecule type" value="Genomic_DNA"/>
</dbReference>
<dbReference type="STRING" id="100787.A0A0G4LRS7"/>
<proteinExistence type="predicted"/>
<feature type="compositionally biased region" description="Basic and acidic residues" evidence="1">
    <location>
        <begin position="289"/>
        <end position="307"/>
    </location>
</feature>
<dbReference type="PANTHER" id="PTHR37539">
    <property type="entry name" value="SECRETED PROTEIN-RELATED"/>
    <property type="match status" value="1"/>
</dbReference>
<accession>A0A0G4LRS7</accession>
<gene>
    <name evidence="4" type="ORF">BN1708_003844</name>
</gene>
<keyword evidence="5" id="KW-1185">Reference proteome</keyword>
<feature type="non-terminal residue" evidence="4">
    <location>
        <position position="712"/>
    </location>
</feature>
<keyword evidence="2" id="KW-1133">Transmembrane helix</keyword>
<dbReference type="AlphaFoldDB" id="A0A0G4LRS7"/>
<dbReference type="PANTHER" id="PTHR37539:SF1">
    <property type="entry name" value="ER-BOUND OXYGENASE MPAB_MPAB'_RUBBER OXYGENASE CATALYTIC DOMAIN-CONTAINING PROTEIN"/>
    <property type="match status" value="1"/>
</dbReference>
<dbReference type="Pfam" id="PF09995">
    <property type="entry name" value="MPAB_Lcp_cat"/>
    <property type="match status" value="2"/>
</dbReference>
<evidence type="ECO:0000313" key="5">
    <source>
        <dbReference type="Proteomes" id="UP000044602"/>
    </source>
</evidence>
<reference evidence="4 5" key="1">
    <citation type="submission" date="2015-05" db="EMBL/GenBank/DDBJ databases">
        <authorList>
            <person name="Wang D.B."/>
            <person name="Wang M."/>
        </authorList>
    </citation>
    <scope>NUCLEOTIDE SEQUENCE [LARGE SCALE GENOMIC DNA]</scope>
    <source>
        <strain evidence="4">VL1</strain>
    </source>
</reference>
<feature type="domain" description="ER-bound oxygenase mpaB/mpaB'/Rubber oxygenase catalytic" evidence="3">
    <location>
        <begin position="132"/>
        <end position="234"/>
    </location>
</feature>
<dbReference type="Proteomes" id="UP000044602">
    <property type="component" value="Unassembled WGS sequence"/>
</dbReference>
<evidence type="ECO:0000256" key="1">
    <source>
        <dbReference type="SAM" id="MobiDB-lite"/>
    </source>
</evidence>
<feature type="region of interest" description="Disordered" evidence="1">
    <location>
        <begin position="282"/>
        <end position="307"/>
    </location>
</feature>
<feature type="domain" description="ER-bound oxygenase mpaB/mpaB'/Rubber oxygenase catalytic" evidence="3">
    <location>
        <begin position="352"/>
        <end position="586"/>
    </location>
</feature>
<feature type="transmembrane region" description="Helical" evidence="2">
    <location>
        <begin position="679"/>
        <end position="700"/>
    </location>
</feature>
<dbReference type="GO" id="GO:0016491">
    <property type="term" value="F:oxidoreductase activity"/>
    <property type="evidence" value="ECO:0007669"/>
    <property type="project" value="InterPro"/>
</dbReference>
<keyword evidence="2" id="KW-0812">Transmembrane</keyword>
<name>A0A0G4LRS7_VERLO</name>
<keyword evidence="2" id="KW-0472">Membrane</keyword>